<dbReference type="GO" id="GO:0005829">
    <property type="term" value="C:cytosol"/>
    <property type="evidence" value="ECO:0007669"/>
    <property type="project" value="TreeGrafter"/>
</dbReference>
<dbReference type="InterPro" id="IPR013102">
    <property type="entry name" value="PYNP_C"/>
</dbReference>
<dbReference type="SUPFAM" id="SSF47648">
    <property type="entry name" value="Nucleoside phosphorylase/phosphoribosyltransferase N-terminal domain"/>
    <property type="match status" value="1"/>
</dbReference>
<dbReference type="NCBIfam" id="TIGR02644">
    <property type="entry name" value="Y_phosphoryl"/>
    <property type="match status" value="1"/>
</dbReference>
<accession>A0A1P8WJJ1</accession>
<dbReference type="KEGG" id="fmr:Fuma_03849"/>
<evidence type="ECO:0000313" key="9">
    <source>
        <dbReference type="Proteomes" id="UP000187735"/>
    </source>
</evidence>
<evidence type="ECO:0000256" key="1">
    <source>
        <dbReference type="ARBA" id="ARBA00006915"/>
    </source>
</evidence>
<evidence type="ECO:0000256" key="5">
    <source>
        <dbReference type="ARBA" id="ARBA00022679"/>
    </source>
</evidence>
<dbReference type="InterPro" id="IPR000053">
    <property type="entry name" value="Thymidine/pyrmidine_PPase"/>
</dbReference>
<dbReference type="PANTHER" id="PTHR10515">
    <property type="entry name" value="THYMIDINE PHOSPHORYLASE"/>
    <property type="match status" value="1"/>
</dbReference>
<name>A0A1P8WJJ1_9PLAN</name>
<evidence type="ECO:0000259" key="7">
    <source>
        <dbReference type="SMART" id="SM00941"/>
    </source>
</evidence>
<dbReference type="SUPFAM" id="SSF54680">
    <property type="entry name" value="Pyrimidine nucleoside phosphorylase C-terminal domain"/>
    <property type="match status" value="1"/>
</dbReference>
<comment type="catalytic activity">
    <reaction evidence="6">
        <text>thymidine + phosphate = 2-deoxy-alpha-D-ribose 1-phosphate + thymine</text>
        <dbReference type="Rhea" id="RHEA:16037"/>
        <dbReference type="ChEBI" id="CHEBI:17748"/>
        <dbReference type="ChEBI" id="CHEBI:17821"/>
        <dbReference type="ChEBI" id="CHEBI:43474"/>
        <dbReference type="ChEBI" id="CHEBI:57259"/>
        <dbReference type="EC" id="2.4.2.4"/>
    </reaction>
</comment>
<protein>
    <recommendedName>
        <fullName evidence="3">thymidine phosphorylase</fullName>
        <ecNumber evidence="3">2.4.2.4</ecNumber>
    </recommendedName>
</protein>
<dbReference type="Pfam" id="PF02885">
    <property type="entry name" value="Glycos_trans_3N"/>
    <property type="match status" value="1"/>
</dbReference>
<feature type="domain" description="Pyrimidine nucleoside phosphorylase C-terminal" evidence="7">
    <location>
        <begin position="339"/>
        <end position="410"/>
    </location>
</feature>
<evidence type="ECO:0000256" key="2">
    <source>
        <dbReference type="ARBA" id="ARBA00011738"/>
    </source>
</evidence>
<proteinExistence type="inferred from homology"/>
<dbReference type="GO" id="GO:0006206">
    <property type="term" value="P:pyrimidine nucleobase metabolic process"/>
    <property type="evidence" value="ECO:0007669"/>
    <property type="project" value="InterPro"/>
</dbReference>
<dbReference type="InterPro" id="IPR000312">
    <property type="entry name" value="Glycosyl_Trfase_fam3"/>
</dbReference>
<dbReference type="EC" id="2.4.2.4" evidence="3"/>
<comment type="subunit">
    <text evidence="2">Homodimer.</text>
</comment>
<dbReference type="SUPFAM" id="SSF52418">
    <property type="entry name" value="Nucleoside phosphorylase/phosphoribosyltransferase catalytic domain"/>
    <property type="match status" value="1"/>
</dbReference>
<dbReference type="GO" id="GO:0004645">
    <property type="term" value="F:1,4-alpha-oligoglucan phosphorylase activity"/>
    <property type="evidence" value="ECO:0007669"/>
    <property type="project" value="InterPro"/>
</dbReference>
<evidence type="ECO:0000256" key="6">
    <source>
        <dbReference type="ARBA" id="ARBA00048550"/>
    </source>
</evidence>
<dbReference type="Proteomes" id="UP000187735">
    <property type="component" value="Chromosome"/>
</dbReference>
<dbReference type="PIRSF" id="PIRSF000478">
    <property type="entry name" value="TP_PyNP"/>
    <property type="match status" value="1"/>
</dbReference>
<organism evidence="8 9">
    <name type="scientific">Fuerstiella marisgermanici</name>
    <dbReference type="NCBI Taxonomy" id="1891926"/>
    <lineage>
        <taxon>Bacteria</taxon>
        <taxon>Pseudomonadati</taxon>
        <taxon>Planctomycetota</taxon>
        <taxon>Planctomycetia</taxon>
        <taxon>Planctomycetales</taxon>
        <taxon>Planctomycetaceae</taxon>
        <taxon>Fuerstiella</taxon>
    </lineage>
</organism>
<keyword evidence="5 8" id="KW-0808">Transferase</keyword>
<dbReference type="InterPro" id="IPR017872">
    <property type="entry name" value="Pyrmidine_PPase_CS"/>
</dbReference>
<sequence>MIAAQIIAAKRDGRSLTDDEIAFFVQGYADESIPDYQMSALAMAIFLNGMDERETASLTAQMLNSGTQLNWPDDGVLRVDKHSTGGVGDKVSLPLAPLLACCGFQVPMLSGRGLGPTGGTLDKLESIPGFRTDLSLSEITTLTQQVGCVITGASAELAPADRRLYALRDVTATVQSIPLITASIMSKKLAESLDALVLDVKFGSGAFMKTRERATMLAESLVATGERMGVKTTALLTDMNQPLGRMCGNAVEVLESIDVLKGEGPPDVRELTIELAAELLLTTQAKSTMQAARELATSALDSGAAFEKFEQMVAAQGGQPSAALKVADAAEVSAQQAGFVSAIDTEQLGMAVIAMGGGRQKVSDTIDHAVGLEMLVRIGDEVQPGQPLVRLFCPRPAAHADNIRKAISIGEEAYRPDLIAERITA</sequence>
<evidence type="ECO:0000256" key="4">
    <source>
        <dbReference type="ARBA" id="ARBA00022676"/>
    </source>
</evidence>
<dbReference type="Gene3D" id="3.90.1170.30">
    <property type="entry name" value="Pyrimidine nucleoside phosphorylase-like, C-terminal domain"/>
    <property type="match status" value="1"/>
</dbReference>
<dbReference type="InterPro" id="IPR018090">
    <property type="entry name" value="Pyrmidine_PPas_bac/euk"/>
</dbReference>
<evidence type="ECO:0000313" key="8">
    <source>
        <dbReference type="EMBL" id="APZ94225.1"/>
    </source>
</evidence>
<dbReference type="OrthoDB" id="9763887at2"/>
<dbReference type="RefSeq" id="WP_077025566.1">
    <property type="nucleotide sequence ID" value="NZ_CP017641.1"/>
</dbReference>
<dbReference type="NCBIfam" id="NF004490">
    <property type="entry name" value="PRK05820.1"/>
    <property type="match status" value="1"/>
</dbReference>
<dbReference type="AlphaFoldDB" id="A0A1P8WJJ1"/>
<dbReference type="InterPro" id="IPR017459">
    <property type="entry name" value="Glycosyl_Trfase_fam3_N_dom"/>
</dbReference>
<dbReference type="STRING" id="1891926.Fuma_03849"/>
<dbReference type="GO" id="GO:0009032">
    <property type="term" value="F:thymidine phosphorylase activity"/>
    <property type="evidence" value="ECO:0007669"/>
    <property type="project" value="UniProtKB-EC"/>
</dbReference>
<dbReference type="FunFam" id="3.40.1030.10:FF:000003">
    <property type="entry name" value="Pyrimidine-nucleoside phosphorylase"/>
    <property type="match status" value="1"/>
</dbReference>
<dbReference type="Pfam" id="PF00591">
    <property type="entry name" value="Glycos_transf_3"/>
    <property type="match status" value="1"/>
</dbReference>
<dbReference type="PANTHER" id="PTHR10515:SF0">
    <property type="entry name" value="THYMIDINE PHOSPHORYLASE"/>
    <property type="match status" value="1"/>
</dbReference>
<evidence type="ECO:0000256" key="3">
    <source>
        <dbReference type="ARBA" id="ARBA00011892"/>
    </source>
</evidence>
<dbReference type="Pfam" id="PF07831">
    <property type="entry name" value="PYNP_C"/>
    <property type="match status" value="1"/>
</dbReference>
<dbReference type="EMBL" id="CP017641">
    <property type="protein sequence ID" value="APZ94225.1"/>
    <property type="molecule type" value="Genomic_DNA"/>
</dbReference>
<keyword evidence="9" id="KW-1185">Reference proteome</keyword>
<dbReference type="GO" id="GO:0006213">
    <property type="term" value="P:pyrimidine nucleoside metabolic process"/>
    <property type="evidence" value="ECO:0007669"/>
    <property type="project" value="InterPro"/>
</dbReference>
<dbReference type="InterPro" id="IPR036566">
    <property type="entry name" value="PYNP-like_C_sf"/>
</dbReference>
<dbReference type="Gene3D" id="3.40.1030.10">
    <property type="entry name" value="Nucleoside phosphorylase/phosphoribosyltransferase catalytic domain"/>
    <property type="match status" value="1"/>
</dbReference>
<keyword evidence="4 8" id="KW-0328">Glycosyltransferase</keyword>
<reference evidence="8 9" key="1">
    <citation type="journal article" date="2016" name="Front. Microbiol.">
        <title>Fuerstia marisgermanicae gen. nov., sp. nov., an Unusual Member of the Phylum Planctomycetes from the German Wadden Sea.</title>
        <authorList>
            <person name="Kohn T."/>
            <person name="Heuer A."/>
            <person name="Jogler M."/>
            <person name="Vollmers J."/>
            <person name="Boedeker C."/>
            <person name="Bunk B."/>
            <person name="Rast P."/>
            <person name="Borchert D."/>
            <person name="Glockner I."/>
            <person name="Freese H.M."/>
            <person name="Klenk H.P."/>
            <person name="Overmann J."/>
            <person name="Kaster A.K."/>
            <person name="Rohde M."/>
            <person name="Wiegand S."/>
            <person name="Jogler C."/>
        </authorList>
    </citation>
    <scope>NUCLEOTIDE SEQUENCE [LARGE SCALE GENOMIC DNA]</scope>
    <source>
        <strain evidence="8 9">NH11</strain>
    </source>
</reference>
<dbReference type="Gene3D" id="1.20.970.10">
    <property type="entry name" value="Transferase, Pyrimidine Nucleoside Phosphorylase, Chain C"/>
    <property type="match status" value="1"/>
</dbReference>
<dbReference type="SMART" id="SM00941">
    <property type="entry name" value="PYNP_C"/>
    <property type="match status" value="1"/>
</dbReference>
<dbReference type="InterPro" id="IPR036320">
    <property type="entry name" value="Glycosyl_Trfase_fam3_N_dom_sf"/>
</dbReference>
<comment type="similarity">
    <text evidence="1">Belongs to the thymidine/pyrimidine-nucleoside phosphorylase family.</text>
</comment>
<gene>
    <name evidence="8" type="primary">pdp</name>
    <name evidence="8" type="ORF">Fuma_03849</name>
</gene>
<dbReference type="InterPro" id="IPR035902">
    <property type="entry name" value="Nuc_phospho_transferase"/>
</dbReference>
<dbReference type="PROSITE" id="PS00647">
    <property type="entry name" value="THYMID_PHOSPHORYLASE"/>
    <property type="match status" value="1"/>
</dbReference>